<dbReference type="GO" id="GO:0051213">
    <property type="term" value="F:dioxygenase activity"/>
    <property type="evidence" value="ECO:0007669"/>
    <property type="project" value="UniProtKB-KW"/>
</dbReference>
<organism evidence="2 3">
    <name type="scientific">Candidatus Sulfuritelmatomonas gaucii</name>
    <dbReference type="NCBI Taxonomy" id="2043161"/>
    <lineage>
        <taxon>Bacteria</taxon>
        <taxon>Pseudomonadati</taxon>
        <taxon>Acidobacteriota</taxon>
        <taxon>Terriglobia</taxon>
        <taxon>Terriglobales</taxon>
        <taxon>Acidobacteriaceae</taxon>
        <taxon>Candidatus Sulfuritelmatomonas</taxon>
    </lineage>
</organism>
<name>A0A2N9L2D9_9BACT</name>
<dbReference type="PANTHER" id="PTHR33993:SF14">
    <property type="entry name" value="GB|AAF24581.1"/>
    <property type="match status" value="1"/>
</dbReference>
<dbReference type="EMBL" id="OKRB01000002">
    <property type="protein sequence ID" value="SPE17458.1"/>
    <property type="molecule type" value="Genomic_DNA"/>
</dbReference>
<reference evidence="3" key="1">
    <citation type="submission" date="2018-02" db="EMBL/GenBank/DDBJ databases">
        <authorList>
            <person name="Hausmann B."/>
        </authorList>
    </citation>
    <scope>NUCLEOTIDE SEQUENCE [LARGE SCALE GENOMIC DNA]</scope>
    <source>
        <strain evidence="3">Peat soil MAG SbA5</strain>
    </source>
</reference>
<dbReference type="AlphaFoldDB" id="A0A2N9L2D9"/>
<feature type="domain" description="VOC" evidence="1">
    <location>
        <begin position="7"/>
        <end position="118"/>
    </location>
</feature>
<keyword evidence="2" id="KW-0223">Dioxygenase</keyword>
<dbReference type="SUPFAM" id="SSF54593">
    <property type="entry name" value="Glyoxalase/Bleomycin resistance protein/Dihydroxybiphenyl dioxygenase"/>
    <property type="match status" value="2"/>
</dbReference>
<dbReference type="InterPro" id="IPR052164">
    <property type="entry name" value="Anthracycline_SecMetBiosynth"/>
</dbReference>
<dbReference type="CDD" id="cd07247">
    <property type="entry name" value="SgaA_N_like"/>
    <property type="match status" value="2"/>
</dbReference>
<feature type="domain" description="VOC" evidence="1">
    <location>
        <begin position="135"/>
        <end position="253"/>
    </location>
</feature>
<gene>
    <name evidence="2" type="ORF">SBA5_100056</name>
</gene>
<dbReference type="PROSITE" id="PS51819">
    <property type="entry name" value="VOC"/>
    <property type="match status" value="2"/>
</dbReference>
<accession>A0A2N9L2D9</accession>
<protein>
    <submittedName>
        <fullName evidence="2">Glyoxalase/bleomycin resistance protein/dioxygenase</fullName>
    </submittedName>
</protein>
<dbReference type="InterPro" id="IPR004360">
    <property type="entry name" value="Glyas_Fos-R_dOase_dom"/>
</dbReference>
<dbReference type="Pfam" id="PF00903">
    <property type="entry name" value="Glyoxalase"/>
    <property type="match status" value="2"/>
</dbReference>
<sequence length="255" mass="27775">MFTPKGKFSWYELMTSDTKAAGKFYSDVVGWTTHEMPGTDGPQYTTFNLGEVGIAGMLNIPGHVAWIGYIAVGDVDAHVEKIVEAGGKLWKPATDVPEMLRFAVMSDPQGAAIVVFTPHPKMPSPQRPAPPTPGTIGWHELYTTDVEAASDFYKKLFGWTKVSDMDMGPMGVYRIFDEGDHKEMGDGGMMTKTPQIPVSCWNFYFNVDSIKAAIKRVESGGGKIMNGPVQVPGGSWIINGQDPQGAMFSLVSSKE</sequence>
<dbReference type="Gene3D" id="3.10.180.10">
    <property type="entry name" value="2,3-Dihydroxybiphenyl 1,2-Dioxygenase, domain 1"/>
    <property type="match status" value="2"/>
</dbReference>
<dbReference type="PANTHER" id="PTHR33993">
    <property type="entry name" value="GLYOXALASE-RELATED"/>
    <property type="match status" value="1"/>
</dbReference>
<dbReference type="InterPro" id="IPR029068">
    <property type="entry name" value="Glyas_Bleomycin-R_OHBP_Dase"/>
</dbReference>
<dbReference type="Proteomes" id="UP000239735">
    <property type="component" value="Unassembled WGS sequence"/>
</dbReference>
<evidence type="ECO:0000259" key="1">
    <source>
        <dbReference type="PROSITE" id="PS51819"/>
    </source>
</evidence>
<keyword evidence="2" id="KW-0560">Oxidoreductase</keyword>
<dbReference type="OrthoDB" id="9804235at2"/>
<proteinExistence type="predicted"/>
<evidence type="ECO:0000313" key="2">
    <source>
        <dbReference type="EMBL" id="SPE17458.1"/>
    </source>
</evidence>
<evidence type="ECO:0000313" key="3">
    <source>
        <dbReference type="Proteomes" id="UP000239735"/>
    </source>
</evidence>
<dbReference type="InterPro" id="IPR037523">
    <property type="entry name" value="VOC_core"/>
</dbReference>